<keyword evidence="4" id="KW-1185">Reference proteome</keyword>
<dbReference type="PROSITE" id="PS00018">
    <property type="entry name" value="EF_HAND_1"/>
    <property type="match status" value="1"/>
</dbReference>
<proteinExistence type="predicted"/>
<feature type="domain" description="EF-hand" evidence="2">
    <location>
        <begin position="6"/>
        <end position="41"/>
    </location>
</feature>
<reference evidence="3 4" key="1">
    <citation type="submission" date="2010-05" db="EMBL/GenBank/DDBJ databases">
        <title>The Genome Sequence of Thecamonas trahens ATCC 50062.</title>
        <authorList>
            <consortium name="The Broad Institute Genome Sequencing Platform"/>
            <person name="Russ C."/>
            <person name="Cuomo C."/>
            <person name="Shea T."/>
            <person name="Young S.K."/>
            <person name="Zeng Q."/>
            <person name="Koehrsen M."/>
            <person name="Haas B."/>
            <person name="Borodovsky M."/>
            <person name="Guigo R."/>
            <person name="Alvarado L."/>
            <person name="Berlin A."/>
            <person name="Bochicchio J."/>
            <person name="Borenstein D."/>
            <person name="Chapman S."/>
            <person name="Chen Z."/>
            <person name="Freedman E."/>
            <person name="Gellesch M."/>
            <person name="Goldberg J."/>
            <person name="Griggs A."/>
            <person name="Gujja S."/>
            <person name="Heilman E."/>
            <person name="Heiman D."/>
            <person name="Hepburn T."/>
            <person name="Howarth C."/>
            <person name="Jen D."/>
            <person name="Larson L."/>
            <person name="Mehta T."/>
            <person name="Park D."/>
            <person name="Pearson M."/>
            <person name="Roberts A."/>
            <person name="Saif S."/>
            <person name="Shenoy N."/>
            <person name="Sisk P."/>
            <person name="Stolte C."/>
            <person name="Sykes S."/>
            <person name="Thomson T."/>
            <person name="Walk T."/>
            <person name="White J."/>
            <person name="Yandava C."/>
            <person name="Burger G."/>
            <person name="Gray M.W."/>
            <person name="Holland P.W.H."/>
            <person name="King N."/>
            <person name="Lang F.B.F."/>
            <person name="Roger A.J."/>
            <person name="Ruiz-Trillo I."/>
            <person name="Lander E."/>
            <person name="Nusbaum C."/>
        </authorList>
    </citation>
    <scope>NUCLEOTIDE SEQUENCE [LARGE SCALE GENOMIC DNA]</scope>
    <source>
        <strain evidence="3 4">ATCC 50062</strain>
    </source>
</reference>
<protein>
    <submittedName>
        <fullName evidence="3">Outer dynein arm docking complex 3</fullName>
    </submittedName>
</protein>
<dbReference type="RefSeq" id="XP_013759483.1">
    <property type="nucleotide sequence ID" value="XM_013904029.1"/>
</dbReference>
<gene>
    <name evidence="3" type="ORF">AMSG_02576</name>
</gene>
<dbReference type="AlphaFoldDB" id="A0A0L0D649"/>
<dbReference type="GeneID" id="25562244"/>
<dbReference type="STRING" id="461836.A0A0L0D649"/>
<dbReference type="PROSITE" id="PS50222">
    <property type="entry name" value="EF_HAND_2"/>
    <property type="match status" value="1"/>
</dbReference>
<dbReference type="InterPro" id="IPR018247">
    <property type="entry name" value="EF_Hand_1_Ca_BS"/>
</dbReference>
<keyword evidence="1" id="KW-0106">Calcium</keyword>
<accession>A0A0L0D649</accession>
<dbReference type="OrthoDB" id="26525at2759"/>
<name>A0A0L0D649_THETB</name>
<dbReference type="InterPro" id="IPR011992">
    <property type="entry name" value="EF-hand-dom_pair"/>
</dbReference>
<evidence type="ECO:0000313" key="4">
    <source>
        <dbReference type="Proteomes" id="UP000054408"/>
    </source>
</evidence>
<dbReference type="OMA" id="VEDAMHI"/>
<dbReference type="InterPro" id="IPR002048">
    <property type="entry name" value="EF_hand_dom"/>
</dbReference>
<dbReference type="GO" id="GO:0005509">
    <property type="term" value="F:calcium ion binding"/>
    <property type="evidence" value="ECO:0007669"/>
    <property type="project" value="InterPro"/>
</dbReference>
<evidence type="ECO:0000256" key="1">
    <source>
        <dbReference type="ARBA" id="ARBA00022837"/>
    </source>
</evidence>
<dbReference type="Proteomes" id="UP000054408">
    <property type="component" value="Unassembled WGS sequence"/>
</dbReference>
<dbReference type="EMBL" id="GL349447">
    <property type="protein sequence ID" value="KNC47551.1"/>
    <property type="molecule type" value="Genomic_DNA"/>
</dbReference>
<evidence type="ECO:0000313" key="3">
    <source>
        <dbReference type="EMBL" id="KNC47551.1"/>
    </source>
</evidence>
<dbReference type="Pfam" id="PF13499">
    <property type="entry name" value="EF-hand_7"/>
    <property type="match status" value="1"/>
</dbReference>
<dbReference type="eggNOG" id="ENOG502S9ZB">
    <property type="taxonomic scope" value="Eukaryota"/>
</dbReference>
<evidence type="ECO:0000259" key="2">
    <source>
        <dbReference type="PROSITE" id="PS50222"/>
    </source>
</evidence>
<dbReference type="Gene3D" id="1.10.238.10">
    <property type="entry name" value="EF-hand"/>
    <property type="match status" value="1"/>
</dbReference>
<organism evidence="3 4">
    <name type="scientific">Thecamonas trahens ATCC 50062</name>
    <dbReference type="NCBI Taxonomy" id="461836"/>
    <lineage>
        <taxon>Eukaryota</taxon>
        <taxon>Apusozoa</taxon>
        <taxon>Apusomonadida</taxon>
        <taxon>Apusomonadidae</taxon>
        <taxon>Thecamonas</taxon>
    </lineage>
</organism>
<sequence>MEYQETEEDRLAEVFQRLDVHERRKISAKDIQLAFRTIGVSVTRARVDDIVWECDSDADGFLTLADIESMYYRAPQEASEFSPSRLLNLVEFLMYDPESSGFITVEDAMHIICRRFREQLSPALLRKFLLDTQLSPAKTLSFKEFVRQIRLRLKLAARSIT</sequence>
<dbReference type="SUPFAM" id="SSF47473">
    <property type="entry name" value="EF-hand"/>
    <property type="match status" value="1"/>
</dbReference>